<protein>
    <recommendedName>
        <fullName evidence="3">Secreted protein</fullName>
    </recommendedName>
</protein>
<dbReference type="Proteomes" id="UP001396334">
    <property type="component" value="Unassembled WGS sequence"/>
</dbReference>
<gene>
    <name evidence="1" type="ORF">V6N11_034413</name>
</gene>
<accession>A0ABR2NMK5</accession>
<sequence length="120" mass="13619">MWSFSAALVFSLSTLHHNKMFPLYLSAVTKGRQEFIHVPLLHRAYFEFRTSASCCSWCFTISIENERRSGGTCRTTYWIIPVWHEITNAELAPMPLAMPFLVPRCGGDSVACHEHRAKGG</sequence>
<comment type="caution">
    <text evidence="1">The sequence shown here is derived from an EMBL/GenBank/DDBJ whole genome shotgun (WGS) entry which is preliminary data.</text>
</comment>
<evidence type="ECO:0008006" key="3">
    <source>
        <dbReference type="Google" id="ProtNLM"/>
    </source>
</evidence>
<reference evidence="1 2" key="1">
    <citation type="journal article" date="2024" name="G3 (Bethesda)">
        <title>Genome assembly of Hibiscus sabdariffa L. provides insights into metabolisms of medicinal natural products.</title>
        <authorList>
            <person name="Kim T."/>
        </authorList>
    </citation>
    <scope>NUCLEOTIDE SEQUENCE [LARGE SCALE GENOMIC DNA]</scope>
    <source>
        <strain evidence="1">TK-2024</strain>
        <tissue evidence="1">Old leaves</tissue>
    </source>
</reference>
<keyword evidence="2" id="KW-1185">Reference proteome</keyword>
<organism evidence="1 2">
    <name type="scientific">Hibiscus sabdariffa</name>
    <name type="common">roselle</name>
    <dbReference type="NCBI Taxonomy" id="183260"/>
    <lineage>
        <taxon>Eukaryota</taxon>
        <taxon>Viridiplantae</taxon>
        <taxon>Streptophyta</taxon>
        <taxon>Embryophyta</taxon>
        <taxon>Tracheophyta</taxon>
        <taxon>Spermatophyta</taxon>
        <taxon>Magnoliopsida</taxon>
        <taxon>eudicotyledons</taxon>
        <taxon>Gunneridae</taxon>
        <taxon>Pentapetalae</taxon>
        <taxon>rosids</taxon>
        <taxon>malvids</taxon>
        <taxon>Malvales</taxon>
        <taxon>Malvaceae</taxon>
        <taxon>Malvoideae</taxon>
        <taxon>Hibiscus</taxon>
    </lineage>
</organism>
<evidence type="ECO:0000313" key="2">
    <source>
        <dbReference type="Proteomes" id="UP001396334"/>
    </source>
</evidence>
<dbReference type="EMBL" id="JBBPBN010000121">
    <property type="protein sequence ID" value="KAK8977363.1"/>
    <property type="molecule type" value="Genomic_DNA"/>
</dbReference>
<evidence type="ECO:0000313" key="1">
    <source>
        <dbReference type="EMBL" id="KAK8977363.1"/>
    </source>
</evidence>
<proteinExistence type="predicted"/>
<name>A0ABR2NMK5_9ROSI</name>